<accession>A0A846WLM8</accession>
<evidence type="ECO:0000256" key="1">
    <source>
        <dbReference type="ARBA" id="ARBA00022801"/>
    </source>
</evidence>
<dbReference type="AlphaFoldDB" id="A0A846WLM8"/>
<gene>
    <name evidence="3" type="ORF">HGA05_13475</name>
</gene>
<dbReference type="SUPFAM" id="SSF53474">
    <property type="entry name" value="alpha/beta-Hydrolases"/>
    <property type="match status" value="1"/>
</dbReference>
<evidence type="ECO:0000313" key="3">
    <source>
        <dbReference type="EMBL" id="NKY02584.1"/>
    </source>
</evidence>
<dbReference type="Proteomes" id="UP000563898">
    <property type="component" value="Unassembled WGS sequence"/>
</dbReference>
<keyword evidence="1" id="KW-0378">Hydrolase</keyword>
<dbReference type="InterPro" id="IPR013228">
    <property type="entry name" value="PE-PPE_C"/>
</dbReference>
<reference evidence="3 4" key="1">
    <citation type="submission" date="2020-04" db="EMBL/GenBank/DDBJ databases">
        <title>MicrobeNet Type strains.</title>
        <authorList>
            <person name="Nicholson A.C."/>
        </authorList>
    </citation>
    <scope>NUCLEOTIDE SEQUENCE [LARGE SCALE GENOMIC DNA]</scope>
    <source>
        <strain evidence="3 4">ATCC BAA-14</strain>
    </source>
</reference>
<dbReference type="EMBL" id="JAAXPC010000007">
    <property type="protein sequence ID" value="NKY02584.1"/>
    <property type="molecule type" value="Genomic_DNA"/>
</dbReference>
<feature type="domain" description="PE-PPE" evidence="2">
    <location>
        <begin position="50"/>
        <end position="138"/>
    </location>
</feature>
<dbReference type="SMART" id="SM01110">
    <property type="entry name" value="Cutinase"/>
    <property type="match status" value="1"/>
</dbReference>
<name>A0A846WLM8_9ACTN</name>
<sequence length="301" mass="32388">MTAHTDPVHAVTVLVVGGTGESYDGDMRTEVTGLLSGVTDALDDRFDTRWVGYPASYGPAPHLSGISYADSVAAGQRALAAALHAVVGPVMIIGYSQGAVVIRRLLADLDARADMRALSRVVAVGFVADPHQPPGVVAGCDGWGVAGPGPAIPEPIPVWWVGAPEDMICNASRDSFVRDIADLTDTLTFAAPRRWLSQTWKVLRSNSFQNARSTSVRPAQWLRDVERLGSAWREVRGYLPGVIAWRGMVIRNRAGGRHTAYHDEPYRRDSVTDPLTTGCEALAQWMQVQATFTMGPADLAA</sequence>
<protein>
    <submittedName>
        <fullName evidence="3">PE-PPE domain-containing protein</fullName>
    </submittedName>
</protein>
<evidence type="ECO:0000259" key="2">
    <source>
        <dbReference type="Pfam" id="PF08237"/>
    </source>
</evidence>
<proteinExistence type="predicted"/>
<dbReference type="GO" id="GO:0016787">
    <property type="term" value="F:hydrolase activity"/>
    <property type="evidence" value="ECO:0007669"/>
    <property type="project" value="UniProtKB-KW"/>
</dbReference>
<evidence type="ECO:0000313" key="4">
    <source>
        <dbReference type="Proteomes" id="UP000563898"/>
    </source>
</evidence>
<dbReference type="Gene3D" id="3.40.50.1820">
    <property type="entry name" value="alpha/beta hydrolase"/>
    <property type="match status" value="1"/>
</dbReference>
<comment type="caution">
    <text evidence="3">The sequence shown here is derived from an EMBL/GenBank/DDBJ whole genome shotgun (WGS) entry which is preliminary data.</text>
</comment>
<dbReference type="InterPro" id="IPR000675">
    <property type="entry name" value="Cutinase/axe"/>
</dbReference>
<organism evidence="3 4">
    <name type="scientific">Gordonia polyisoprenivorans</name>
    <dbReference type="NCBI Taxonomy" id="84595"/>
    <lineage>
        <taxon>Bacteria</taxon>
        <taxon>Bacillati</taxon>
        <taxon>Actinomycetota</taxon>
        <taxon>Actinomycetes</taxon>
        <taxon>Mycobacteriales</taxon>
        <taxon>Gordoniaceae</taxon>
        <taxon>Gordonia</taxon>
    </lineage>
</organism>
<dbReference type="InterPro" id="IPR029058">
    <property type="entry name" value="AB_hydrolase_fold"/>
</dbReference>
<dbReference type="RefSeq" id="WP_020171573.1">
    <property type="nucleotide sequence ID" value="NZ_CP085887.1"/>
</dbReference>
<dbReference type="Pfam" id="PF08237">
    <property type="entry name" value="PE-PPE"/>
    <property type="match status" value="1"/>
</dbReference>